<feature type="region of interest" description="Disordered" evidence="1">
    <location>
        <begin position="38"/>
        <end position="76"/>
    </location>
</feature>
<feature type="region of interest" description="Disordered" evidence="1">
    <location>
        <begin position="301"/>
        <end position="325"/>
    </location>
</feature>
<comment type="caution">
    <text evidence="2">The sequence shown here is derived from an EMBL/GenBank/DDBJ whole genome shotgun (WGS) entry which is preliminary data.</text>
</comment>
<sequence length="325" mass="36013">MMTPMADLLEVLGAPERICRRWNAAIYSPALVHLSAHANSAQPPTQPPTSSLRNGRGTTVDTPGILGERVGPTSIPLRRSPRIAEKQAAQAANVANVPAEPRGDGRVLNLGDCCSWRDRIRKRQRADHYSQDNHPVKRRKSTTERLVPCENSTGETALNALPQRPQVQTSPLQMLLDLQGTVAQISAIFEVTLSLVALQANTSAPFSDDTISIPRSKNPLPLSHHIHLWSVLARVPRRAVSRQQHMNGVAHWAETSEPEEPENEFDDCDDAFITWMTYATTRSRSTSTAIPAIPTVLPRLEQHQTGTYVPRPHDSSRPESYVRLH</sequence>
<dbReference type="AlphaFoldDB" id="A0A8H4KTE5"/>
<accession>A0A8H4KTE5</accession>
<gene>
    <name evidence="2" type="ORF">F53441_1887</name>
</gene>
<dbReference type="EMBL" id="JAADJG010000078">
    <property type="protein sequence ID" value="KAF4455855.1"/>
    <property type="molecule type" value="Genomic_DNA"/>
</dbReference>
<keyword evidence="3" id="KW-1185">Reference proteome</keyword>
<proteinExistence type="predicted"/>
<evidence type="ECO:0000256" key="1">
    <source>
        <dbReference type="SAM" id="MobiDB-lite"/>
    </source>
</evidence>
<evidence type="ECO:0000313" key="2">
    <source>
        <dbReference type="EMBL" id="KAF4455855.1"/>
    </source>
</evidence>
<name>A0A8H4KTE5_9HYPO</name>
<feature type="compositionally biased region" description="Polar residues" evidence="1">
    <location>
        <begin position="52"/>
        <end position="61"/>
    </location>
</feature>
<reference evidence="2" key="1">
    <citation type="submission" date="2020-01" db="EMBL/GenBank/DDBJ databases">
        <title>Identification and distribution of gene clusters putatively required for synthesis of sphingolipid metabolism inhibitors in phylogenetically diverse species of the filamentous fungus Fusarium.</title>
        <authorList>
            <person name="Kim H.-S."/>
            <person name="Busman M."/>
            <person name="Brown D.W."/>
            <person name="Divon H."/>
            <person name="Uhlig S."/>
            <person name="Proctor R.H."/>
        </authorList>
    </citation>
    <scope>NUCLEOTIDE SEQUENCE</scope>
    <source>
        <strain evidence="2">NRRL 53441</strain>
    </source>
</reference>
<feature type="compositionally biased region" description="Basic and acidic residues" evidence="1">
    <location>
        <begin position="311"/>
        <end position="325"/>
    </location>
</feature>
<evidence type="ECO:0000313" key="3">
    <source>
        <dbReference type="Proteomes" id="UP000605986"/>
    </source>
</evidence>
<dbReference type="Proteomes" id="UP000605986">
    <property type="component" value="Unassembled WGS sequence"/>
</dbReference>
<protein>
    <submittedName>
        <fullName evidence="2">Zinc finger, double-stranded RNA binding protein</fullName>
    </submittedName>
</protein>
<organism evidence="2 3">
    <name type="scientific">Fusarium austroafricanum</name>
    <dbReference type="NCBI Taxonomy" id="2364996"/>
    <lineage>
        <taxon>Eukaryota</taxon>
        <taxon>Fungi</taxon>
        <taxon>Dikarya</taxon>
        <taxon>Ascomycota</taxon>
        <taxon>Pezizomycotina</taxon>
        <taxon>Sordariomycetes</taxon>
        <taxon>Hypocreomycetidae</taxon>
        <taxon>Hypocreales</taxon>
        <taxon>Nectriaceae</taxon>
        <taxon>Fusarium</taxon>
        <taxon>Fusarium concolor species complex</taxon>
    </lineage>
</organism>